<dbReference type="PANTHER" id="PTHR43337:SF1">
    <property type="entry name" value="XANTHINE_URACIL PERMEASE C887.17-RELATED"/>
    <property type="match status" value="1"/>
</dbReference>
<dbReference type="AlphaFoldDB" id="X1T586"/>
<keyword evidence="5 7" id="KW-1133">Transmembrane helix</keyword>
<keyword evidence="4 7" id="KW-0812">Transmembrane</keyword>
<feature type="transmembrane region" description="Helical" evidence="7">
    <location>
        <begin position="74"/>
        <end position="96"/>
    </location>
</feature>
<proteinExistence type="inferred from homology"/>
<evidence type="ECO:0000256" key="4">
    <source>
        <dbReference type="ARBA" id="ARBA00022692"/>
    </source>
</evidence>
<feature type="non-terminal residue" evidence="8">
    <location>
        <position position="156"/>
    </location>
</feature>
<sequence>MGVVKFQGIASLPPTIAPTFFKLDLVSTFKLGGVTVILIFLFMDMFDTIGTLVGVGTATGFIKDGKLPRANKALLADATGTIFGAVLGTSTVTSYIESTAGVSSGGRTGFASVVTSLLFLVSLFFAPIIRMIGGGFEVSESVFLYPITAPALIIVG</sequence>
<evidence type="ECO:0000256" key="3">
    <source>
        <dbReference type="ARBA" id="ARBA00022448"/>
    </source>
</evidence>
<accession>X1T586</accession>
<name>X1T586_9ZZZZ</name>
<protein>
    <recommendedName>
        <fullName evidence="9">Xanthine/uracil/vitamin C permease</fullName>
    </recommendedName>
</protein>
<evidence type="ECO:0000256" key="1">
    <source>
        <dbReference type="ARBA" id="ARBA00004127"/>
    </source>
</evidence>
<reference evidence="8" key="1">
    <citation type="journal article" date="2014" name="Front. Microbiol.">
        <title>High frequency of phylogenetically diverse reductive dehalogenase-homologous genes in deep subseafloor sedimentary metagenomes.</title>
        <authorList>
            <person name="Kawai M."/>
            <person name="Futagami T."/>
            <person name="Toyoda A."/>
            <person name="Takaki Y."/>
            <person name="Nishi S."/>
            <person name="Hori S."/>
            <person name="Arai W."/>
            <person name="Tsubouchi T."/>
            <person name="Morono Y."/>
            <person name="Uchiyama I."/>
            <person name="Ito T."/>
            <person name="Fujiyama A."/>
            <person name="Inagaki F."/>
            <person name="Takami H."/>
        </authorList>
    </citation>
    <scope>NUCLEOTIDE SEQUENCE</scope>
    <source>
        <strain evidence="8">Expedition CK06-06</strain>
    </source>
</reference>
<evidence type="ECO:0000256" key="5">
    <source>
        <dbReference type="ARBA" id="ARBA00022989"/>
    </source>
</evidence>
<dbReference type="GO" id="GO:0005886">
    <property type="term" value="C:plasma membrane"/>
    <property type="evidence" value="ECO:0007669"/>
    <property type="project" value="TreeGrafter"/>
</dbReference>
<gene>
    <name evidence="8" type="ORF">S12H4_27849</name>
</gene>
<evidence type="ECO:0000313" key="8">
    <source>
        <dbReference type="EMBL" id="GAJ00458.1"/>
    </source>
</evidence>
<evidence type="ECO:0000256" key="2">
    <source>
        <dbReference type="ARBA" id="ARBA00005697"/>
    </source>
</evidence>
<evidence type="ECO:0000256" key="6">
    <source>
        <dbReference type="ARBA" id="ARBA00023136"/>
    </source>
</evidence>
<dbReference type="GO" id="GO:0005345">
    <property type="term" value="F:purine nucleobase transmembrane transporter activity"/>
    <property type="evidence" value="ECO:0007669"/>
    <property type="project" value="TreeGrafter"/>
</dbReference>
<comment type="caution">
    <text evidence="8">The sequence shown here is derived from an EMBL/GenBank/DDBJ whole genome shotgun (WGS) entry which is preliminary data.</text>
</comment>
<dbReference type="EMBL" id="BARW01015928">
    <property type="protein sequence ID" value="GAJ00458.1"/>
    <property type="molecule type" value="Genomic_DNA"/>
</dbReference>
<dbReference type="PANTHER" id="PTHR43337">
    <property type="entry name" value="XANTHINE/URACIL PERMEASE C887.17-RELATED"/>
    <property type="match status" value="1"/>
</dbReference>
<dbReference type="Pfam" id="PF00860">
    <property type="entry name" value="Xan_ur_permease"/>
    <property type="match status" value="1"/>
</dbReference>
<feature type="transmembrane region" description="Helical" evidence="7">
    <location>
        <begin position="108"/>
        <end position="129"/>
    </location>
</feature>
<dbReference type="InterPro" id="IPR006043">
    <property type="entry name" value="NCS2"/>
</dbReference>
<evidence type="ECO:0000256" key="7">
    <source>
        <dbReference type="SAM" id="Phobius"/>
    </source>
</evidence>
<keyword evidence="6 7" id="KW-0472">Membrane</keyword>
<keyword evidence="3" id="KW-0813">Transport</keyword>
<dbReference type="GO" id="GO:0012505">
    <property type="term" value="C:endomembrane system"/>
    <property type="evidence" value="ECO:0007669"/>
    <property type="project" value="UniProtKB-SubCell"/>
</dbReference>
<evidence type="ECO:0008006" key="9">
    <source>
        <dbReference type="Google" id="ProtNLM"/>
    </source>
</evidence>
<comment type="similarity">
    <text evidence="2">Belongs to the nucleobase:cation symporter-2 (NCS2) (TC 2.A.40) family. Azg-like subfamily.</text>
</comment>
<feature type="transmembrane region" description="Helical" evidence="7">
    <location>
        <begin position="31"/>
        <end position="62"/>
    </location>
</feature>
<comment type="subcellular location">
    <subcellularLocation>
        <location evidence="1">Endomembrane system</location>
        <topology evidence="1">Multi-pass membrane protein</topology>
    </subcellularLocation>
</comment>
<organism evidence="8">
    <name type="scientific">marine sediment metagenome</name>
    <dbReference type="NCBI Taxonomy" id="412755"/>
    <lineage>
        <taxon>unclassified sequences</taxon>
        <taxon>metagenomes</taxon>
        <taxon>ecological metagenomes</taxon>
    </lineage>
</organism>
<dbReference type="InterPro" id="IPR045018">
    <property type="entry name" value="Azg-like"/>
</dbReference>